<dbReference type="PANTHER" id="PTHR34109">
    <property type="entry name" value="BNAUNNG04460D PROTEIN-RELATED"/>
    <property type="match status" value="1"/>
</dbReference>
<dbReference type="InterPro" id="IPR037523">
    <property type="entry name" value="VOC_core"/>
</dbReference>
<accession>A0A543FA87</accession>
<dbReference type="OrthoDB" id="9809391at2"/>
<dbReference type="Gene3D" id="3.30.720.110">
    <property type="match status" value="1"/>
</dbReference>
<dbReference type="RefSeq" id="WP_141808933.1">
    <property type="nucleotide sequence ID" value="NZ_VFPG01000001.1"/>
</dbReference>
<gene>
    <name evidence="2" type="ORF">FB390_2325</name>
</gene>
<reference evidence="2 3" key="1">
    <citation type="submission" date="2019-06" db="EMBL/GenBank/DDBJ databases">
        <title>Sequencing the genomes of 1000 actinobacteria strains.</title>
        <authorList>
            <person name="Klenk H.-P."/>
        </authorList>
    </citation>
    <scope>NUCLEOTIDE SEQUENCE [LARGE SCALE GENOMIC DNA]</scope>
    <source>
        <strain evidence="2 3">DSM 103495</strain>
    </source>
</reference>
<keyword evidence="3" id="KW-1185">Reference proteome</keyword>
<dbReference type="Gene3D" id="3.30.720.120">
    <property type="match status" value="1"/>
</dbReference>
<evidence type="ECO:0000259" key="1">
    <source>
        <dbReference type="PROSITE" id="PS51819"/>
    </source>
</evidence>
<organism evidence="2 3">
    <name type="scientific">Nocardia bhagyanarayanae</name>
    <dbReference type="NCBI Taxonomy" id="1215925"/>
    <lineage>
        <taxon>Bacteria</taxon>
        <taxon>Bacillati</taxon>
        <taxon>Actinomycetota</taxon>
        <taxon>Actinomycetes</taxon>
        <taxon>Mycobacteriales</taxon>
        <taxon>Nocardiaceae</taxon>
        <taxon>Nocardia</taxon>
    </lineage>
</organism>
<dbReference type="PANTHER" id="PTHR34109:SF1">
    <property type="entry name" value="VOC DOMAIN-CONTAINING PROTEIN"/>
    <property type="match status" value="1"/>
</dbReference>
<sequence>MTNPTTTDTTTRTAIWPCLAFRDARAMTDFLVNAFGFQVSGVYAREDDPSIVEHGELRWPLGGGIMFGSAGKDDTPFGQRKPGNDSIYVVCDKPDELFERATAAGAEVVRGLRDEDYGSRGFTVRDPEGNLWSFGTYWGE</sequence>
<dbReference type="AlphaFoldDB" id="A0A543FA87"/>
<dbReference type="PROSITE" id="PS51819">
    <property type="entry name" value="VOC"/>
    <property type="match status" value="1"/>
</dbReference>
<name>A0A543FA87_9NOCA</name>
<proteinExistence type="predicted"/>
<dbReference type="Pfam" id="PF00903">
    <property type="entry name" value="Glyoxalase"/>
    <property type="match status" value="1"/>
</dbReference>
<feature type="domain" description="VOC" evidence="1">
    <location>
        <begin position="12"/>
        <end position="137"/>
    </location>
</feature>
<protein>
    <submittedName>
        <fullName evidence="2">Putative glyoxalase superfamily protein PhnB</fullName>
    </submittedName>
</protein>
<evidence type="ECO:0000313" key="2">
    <source>
        <dbReference type="EMBL" id="TQM30690.1"/>
    </source>
</evidence>
<dbReference type="InterPro" id="IPR029068">
    <property type="entry name" value="Glyas_Bleomycin-R_OHBP_Dase"/>
</dbReference>
<evidence type="ECO:0000313" key="3">
    <source>
        <dbReference type="Proteomes" id="UP000316331"/>
    </source>
</evidence>
<dbReference type="Proteomes" id="UP000316331">
    <property type="component" value="Unassembled WGS sequence"/>
</dbReference>
<dbReference type="SUPFAM" id="SSF54593">
    <property type="entry name" value="Glyoxalase/Bleomycin resistance protein/Dihydroxybiphenyl dioxygenase"/>
    <property type="match status" value="1"/>
</dbReference>
<dbReference type="InterPro" id="IPR004360">
    <property type="entry name" value="Glyas_Fos-R_dOase_dom"/>
</dbReference>
<comment type="caution">
    <text evidence="2">The sequence shown here is derived from an EMBL/GenBank/DDBJ whole genome shotgun (WGS) entry which is preliminary data.</text>
</comment>
<dbReference type="EMBL" id="VFPG01000001">
    <property type="protein sequence ID" value="TQM30690.1"/>
    <property type="molecule type" value="Genomic_DNA"/>
</dbReference>